<proteinExistence type="predicted"/>
<accession>A0A183P7E7</accession>
<sequence length="558" mass="61062">MSDESCTHLYKGAVTSKPGNETVLGTPVPVAHSTVGYDKPSNNHKRDRFHLNETQQTSPAFGKQTYVINPFIRNQSYDVSNPDNKELTILNIDTIKDLGNRNKQMDTFKVEHCQSLANLSTNMETQQKIQFDDEELKMLEEAFSDFDCEASEATAPTRVCETFARRVSCDLLDVEEQCSNGNSTSVSSLSSSEGICDIDGSNVGVVDLVNPSVSTHSCNIPQTTELPTLVSECHSKNTIEKQANSSKNECGQSILRPQNKNYSHLPCLTGLSSVFEVDSNETKPDDCVQPNLCPITTSPLKLNQAITVSPVQNLISRTSKCINNEPIQSMNRNNNLSTQTQVTEQNLSSKSSHPSQKVNNLSDASSLKLRNLNLNQSDISHVDISCLHMSDIDSLLDMITATGKQPDDGKLESVSRHNKLSSHLEKQLEAVRQALRSNIPSNTVNSSKIPAGVNGKQPNFSQSKENIPPTNTTSSGENVTHRKKLSHYPNPDVSHVPANPSDKSHSINATNENPSVHEGSVIPQKDSFSLKVLKSQNIPILSNTNCLIWAGAVCGQIQ</sequence>
<feature type="compositionally biased region" description="Polar residues" evidence="1">
    <location>
        <begin position="456"/>
        <end position="478"/>
    </location>
</feature>
<evidence type="ECO:0000256" key="1">
    <source>
        <dbReference type="SAM" id="MobiDB-lite"/>
    </source>
</evidence>
<dbReference type="AlphaFoldDB" id="A0A183P7E7"/>
<reference evidence="2 3" key="1">
    <citation type="submission" date="2018-11" db="EMBL/GenBank/DDBJ databases">
        <authorList>
            <consortium name="Pathogen Informatics"/>
        </authorList>
    </citation>
    <scope>NUCLEOTIDE SEQUENCE [LARGE SCALE GENOMIC DNA]</scope>
    <source>
        <strain>Denwood</strain>
        <strain evidence="3">Zambia</strain>
    </source>
</reference>
<feature type="region of interest" description="Disordered" evidence="1">
    <location>
        <begin position="436"/>
        <end position="521"/>
    </location>
</feature>
<feature type="compositionally biased region" description="Polar residues" evidence="1">
    <location>
        <begin position="436"/>
        <end position="448"/>
    </location>
</feature>
<evidence type="ECO:0000313" key="2">
    <source>
        <dbReference type="EMBL" id="VDP53802.1"/>
    </source>
</evidence>
<gene>
    <name evidence="2" type="ORF">SMTD_LOCUS10283</name>
</gene>
<evidence type="ECO:0000313" key="3">
    <source>
        <dbReference type="Proteomes" id="UP000269396"/>
    </source>
</evidence>
<keyword evidence="3" id="KW-1185">Reference proteome</keyword>
<dbReference type="EMBL" id="UZAL01030440">
    <property type="protein sequence ID" value="VDP53802.1"/>
    <property type="molecule type" value="Genomic_DNA"/>
</dbReference>
<dbReference type="Proteomes" id="UP000269396">
    <property type="component" value="Unassembled WGS sequence"/>
</dbReference>
<protein>
    <submittedName>
        <fullName evidence="2">Uncharacterized protein</fullName>
    </submittedName>
</protein>
<name>A0A183P7E7_9TREM</name>
<organism evidence="2 3">
    <name type="scientific">Schistosoma mattheei</name>
    <dbReference type="NCBI Taxonomy" id="31246"/>
    <lineage>
        <taxon>Eukaryota</taxon>
        <taxon>Metazoa</taxon>
        <taxon>Spiralia</taxon>
        <taxon>Lophotrochozoa</taxon>
        <taxon>Platyhelminthes</taxon>
        <taxon>Trematoda</taxon>
        <taxon>Digenea</taxon>
        <taxon>Strigeidida</taxon>
        <taxon>Schistosomatoidea</taxon>
        <taxon>Schistosomatidae</taxon>
        <taxon>Schistosoma</taxon>
    </lineage>
</organism>
<feature type="region of interest" description="Disordered" evidence="1">
    <location>
        <begin position="325"/>
        <end position="361"/>
    </location>
</feature>